<name>A0A517R1B6_9PLAN</name>
<protein>
    <submittedName>
        <fullName evidence="1">Uncharacterized protein</fullName>
    </submittedName>
</protein>
<accession>A0A517R1B6</accession>
<evidence type="ECO:0000313" key="1">
    <source>
        <dbReference type="EMBL" id="QDT37666.1"/>
    </source>
</evidence>
<dbReference type="KEGG" id="svp:Pan189_20460"/>
<keyword evidence="2" id="KW-1185">Reference proteome</keyword>
<reference evidence="1 2" key="1">
    <citation type="submission" date="2019-02" db="EMBL/GenBank/DDBJ databases">
        <title>Deep-cultivation of Planctomycetes and their phenomic and genomic characterization uncovers novel biology.</title>
        <authorList>
            <person name="Wiegand S."/>
            <person name="Jogler M."/>
            <person name="Boedeker C."/>
            <person name="Pinto D."/>
            <person name="Vollmers J."/>
            <person name="Rivas-Marin E."/>
            <person name="Kohn T."/>
            <person name="Peeters S.H."/>
            <person name="Heuer A."/>
            <person name="Rast P."/>
            <person name="Oberbeckmann S."/>
            <person name="Bunk B."/>
            <person name="Jeske O."/>
            <person name="Meyerdierks A."/>
            <person name="Storesund J.E."/>
            <person name="Kallscheuer N."/>
            <person name="Luecker S."/>
            <person name="Lage O.M."/>
            <person name="Pohl T."/>
            <person name="Merkel B.J."/>
            <person name="Hornburger P."/>
            <person name="Mueller R.-W."/>
            <person name="Bruemmer F."/>
            <person name="Labrenz M."/>
            <person name="Spormann A.M."/>
            <person name="Op den Camp H."/>
            <person name="Overmann J."/>
            <person name="Amann R."/>
            <person name="Jetten M.S.M."/>
            <person name="Mascher T."/>
            <person name="Medema M.H."/>
            <person name="Devos D.P."/>
            <person name="Kaster A.-K."/>
            <person name="Ovreas L."/>
            <person name="Rohde M."/>
            <person name="Galperin M.Y."/>
            <person name="Jogler C."/>
        </authorList>
    </citation>
    <scope>NUCLEOTIDE SEQUENCE [LARGE SCALE GENOMIC DNA]</scope>
    <source>
        <strain evidence="1 2">Pan189</strain>
    </source>
</reference>
<proteinExistence type="predicted"/>
<organism evidence="1 2">
    <name type="scientific">Stratiformator vulcanicus</name>
    <dbReference type="NCBI Taxonomy" id="2527980"/>
    <lineage>
        <taxon>Bacteria</taxon>
        <taxon>Pseudomonadati</taxon>
        <taxon>Planctomycetota</taxon>
        <taxon>Planctomycetia</taxon>
        <taxon>Planctomycetales</taxon>
        <taxon>Planctomycetaceae</taxon>
        <taxon>Stratiformator</taxon>
    </lineage>
</organism>
<dbReference type="EMBL" id="CP036268">
    <property type="protein sequence ID" value="QDT37666.1"/>
    <property type="molecule type" value="Genomic_DNA"/>
</dbReference>
<dbReference type="Proteomes" id="UP000317318">
    <property type="component" value="Chromosome"/>
</dbReference>
<dbReference type="AlphaFoldDB" id="A0A517R1B6"/>
<sequence length="55" mass="5998">MVDQLAIFPTACASGLYAGRFETATRGSWLPMVTDRATPVTINFLSAFSQLRVCD</sequence>
<evidence type="ECO:0000313" key="2">
    <source>
        <dbReference type="Proteomes" id="UP000317318"/>
    </source>
</evidence>
<gene>
    <name evidence="1" type="ORF">Pan189_20460</name>
</gene>